<keyword evidence="2" id="KW-1185">Reference proteome</keyword>
<comment type="caution">
    <text evidence="1">The sequence shown here is derived from an EMBL/GenBank/DDBJ whole genome shotgun (WGS) entry which is preliminary data.</text>
</comment>
<name>A0ABD3XML8_SINWO</name>
<evidence type="ECO:0000313" key="1">
    <source>
        <dbReference type="EMBL" id="KAL3886268.1"/>
    </source>
</evidence>
<dbReference type="EMBL" id="JBJQND010000002">
    <property type="protein sequence ID" value="KAL3886268.1"/>
    <property type="molecule type" value="Genomic_DNA"/>
</dbReference>
<dbReference type="Proteomes" id="UP001634394">
    <property type="component" value="Unassembled WGS sequence"/>
</dbReference>
<protein>
    <submittedName>
        <fullName evidence="1">Uncharacterized protein</fullName>
    </submittedName>
</protein>
<accession>A0ABD3XML8</accession>
<evidence type="ECO:0000313" key="2">
    <source>
        <dbReference type="Proteomes" id="UP001634394"/>
    </source>
</evidence>
<gene>
    <name evidence="1" type="ORF">ACJMK2_026275</name>
</gene>
<organism evidence="1 2">
    <name type="scientific">Sinanodonta woodiana</name>
    <name type="common">Chinese pond mussel</name>
    <name type="synonym">Anodonta woodiana</name>
    <dbReference type="NCBI Taxonomy" id="1069815"/>
    <lineage>
        <taxon>Eukaryota</taxon>
        <taxon>Metazoa</taxon>
        <taxon>Spiralia</taxon>
        <taxon>Lophotrochozoa</taxon>
        <taxon>Mollusca</taxon>
        <taxon>Bivalvia</taxon>
        <taxon>Autobranchia</taxon>
        <taxon>Heteroconchia</taxon>
        <taxon>Palaeoheterodonta</taxon>
        <taxon>Unionida</taxon>
        <taxon>Unionoidea</taxon>
        <taxon>Unionidae</taxon>
        <taxon>Unioninae</taxon>
        <taxon>Sinanodonta</taxon>
    </lineage>
</organism>
<sequence>MGFLTCDINRKPTLKLGKNNEEKAGYLCINTLSNQHTEFEVRLTGFLINTEDLLLGVSGDGRAKFKCLSDDEKSGKGDYLKENLTLKAIHCDSGVFTSNELFITRVKYDAVFRQKLVMACSFLCQWFYPKFSLENLKMELMIITVHFNMCCIKILNSLPVRSTYMFLISLLPKMFSIFYMY</sequence>
<dbReference type="AlphaFoldDB" id="A0ABD3XML8"/>
<reference evidence="1 2" key="1">
    <citation type="submission" date="2024-11" db="EMBL/GenBank/DDBJ databases">
        <title>Chromosome-level genome assembly of the freshwater bivalve Anodonta woodiana.</title>
        <authorList>
            <person name="Chen X."/>
        </authorList>
    </citation>
    <scope>NUCLEOTIDE SEQUENCE [LARGE SCALE GENOMIC DNA]</scope>
    <source>
        <strain evidence="1">MN2024</strain>
        <tissue evidence="1">Gills</tissue>
    </source>
</reference>
<proteinExistence type="predicted"/>